<feature type="non-terminal residue" evidence="3">
    <location>
        <position position="1"/>
    </location>
</feature>
<evidence type="ECO:0008006" key="4">
    <source>
        <dbReference type="Google" id="ProtNLM"/>
    </source>
</evidence>
<feature type="domain" description="MnmE helical" evidence="2">
    <location>
        <begin position="29"/>
        <end position="324"/>
    </location>
</feature>
<name>A0A382R247_9ZZZZ</name>
<dbReference type="InterPro" id="IPR027417">
    <property type="entry name" value="P-loop_NTPase"/>
</dbReference>
<dbReference type="InterPro" id="IPR006073">
    <property type="entry name" value="GTP-bd"/>
</dbReference>
<evidence type="ECO:0000313" key="3">
    <source>
        <dbReference type="EMBL" id="SVC91824.1"/>
    </source>
</evidence>
<dbReference type="GO" id="GO:0005829">
    <property type="term" value="C:cytosol"/>
    <property type="evidence" value="ECO:0007669"/>
    <property type="project" value="TreeGrafter"/>
</dbReference>
<dbReference type="PANTHER" id="PTHR42714">
    <property type="entry name" value="TRNA MODIFICATION GTPASE GTPBP3"/>
    <property type="match status" value="1"/>
</dbReference>
<dbReference type="SUPFAM" id="SSF52540">
    <property type="entry name" value="P-loop containing nucleoside triphosphate hydrolases"/>
    <property type="match status" value="1"/>
</dbReference>
<dbReference type="Gene3D" id="1.20.120.430">
    <property type="entry name" value="tRNA modification GTPase MnmE domain 2"/>
    <property type="match status" value="1"/>
</dbReference>
<dbReference type="NCBIfam" id="TIGR00231">
    <property type="entry name" value="small_GTP"/>
    <property type="match status" value="1"/>
</dbReference>
<proteinExistence type="predicted"/>
<dbReference type="AlphaFoldDB" id="A0A382R247"/>
<feature type="domain" description="G" evidence="1">
    <location>
        <begin position="125"/>
        <end position="235"/>
    </location>
</feature>
<organism evidence="3">
    <name type="scientific">marine metagenome</name>
    <dbReference type="NCBI Taxonomy" id="408172"/>
    <lineage>
        <taxon>unclassified sequences</taxon>
        <taxon>metagenomes</taxon>
        <taxon>ecological metagenomes</taxon>
    </lineage>
</organism>
<evidence type="ECO:0000259" key="2">
    <source>
        <dbReference type="Pfam" id="PF12631"/>
    </source>
</evidence>
<dbReference type="Gene3D" id="3.40.50.300">
    <property type="entry name" value="P-loop containing nucleotide triphosphate hydrolases"/>
    <property type="match status" value="1"/>
</dbReference>
<reference evidence="3" key="1">
    <citation type="submission" date="2018-05" db="EMBL/GenBank/DDBJ databases">
        <authorList>
            <person name="Lanie J.A."/>
            <person name="Ng W.-L."/>
            <person name="Kazmierczak K.M."/>
            <person name="Andrzejewski T.M."/>
            <person name="Davidsen T.M."/>
            <person name="Wayne K.J."/>
            <person name="Tettelin H."/>
            <person name="Glass J.I."/>
            <person name="Rusch D."/>
            <person name="Podicherti R."/>
            <person name="Tsui H.-C.T."/>
            <person name="Winkler M.E."/>
        </authorList>
    </citation>
    <scope>NUCLEOTIDE SEQUENCE</scope>
</reference>
<dbReference type="CDD" id="cd04164">
    <property type="entry name" value="trmE"/>
    <property type="match status" value="1"/>
</dbReference>
<evidence type="ECO:0000259" key="1">
    <source>
        <dbReference type="Pfam" id="PF01926"/>
    </source>
</evidence>
<gene>
    <name evidence="3" type="ORF">METZ01_LOCUS344678</name>
</gene>
<dbReference type="InterPro" id="IPR031168">
    <property type="entry name" value="G_TrmE"/>
</dbReference>
<protein>
    <recommendedName>
        <fullName evidence="4">TrmE-type G domain-containing protein</fullName>
    </recommendedName>
</protein>
<dbReference type="Gene3D" id="3.30.1360.120">
    <property type="entry name" value="Probable tRNA modification gtpase trme, domain 1"/>
    <property type="match status" value="1"/>
</dbReference>
<dbReference type="Pfam" id="PF01926">
    <property type="entry name" value="MMR_HSR1"/>
    <property type="match status" value="1"/>
</dbReference>
<dbReference type="InterPro" id="IPR025867">
    <property type="entry name" value="MnmE_helical"/>
</dbReference>
<sequence length="325" mass="35061">VEAALQQGAVVAERGEFTQRAFLNGRLDLLQAEAVLDVIQAGTRRDLAAALGAAGGRLSDEIRRVREATLQCIVQVEAHLDFADEDIEPQAITIVREDLSRITDSVQQLRQGYEGAKRRRDGWMVLLVGPANVGKSTLLNALAHEERAIVAATPGTTRDWVDARVVWGGELLRIVDTAGLRPGSDKVEMEGVRRTQELATEADVLVLVLDGATPWPTQISGSEIVSKAQVVVLNKQDLGLATHLPEGPGWPKTVVPVSAKTSIGLGRLQEALLEALPRESGEARGIFRERHDALLAACEQALKRAAGALRAEPEKAAADLWEALR</sequence>
<dbReference type="GO" id="GO:0005525">
    <property type="term" value="F:GTP binding"/>
    <property type="evidence" value="ECO:0007669"/>
    <property type="project" value="InterPro"/>
</dbReference>
<dbReference type="InterPro" id="IPR027368">
    <property type="entry name" value="MnmE_dom2"/>
</dbReference>
<feature type="non-terminal residue" evidence="3">
    <location>
        <position position="325"/>
    </location>
</feature>
<accession>A0A382R247</accession>
<dbReference type="InterPro" id="IPR027266">
    <property type="entry name" value="TrmE/GcvT-like"/>
</dbReference>
<dbReference type="Pfam" id="PF12631">
    <property type="entry name" value="MnmE_helical"/>
    <property type="match status" value="1"/>
</dbReference>
<dbReference type="PANTHER" id="PTHR42714:SF2">
    <property type="entry name" value="TRNA MODIFICATION GTPASE GTPBP3, MITOCHONDRIAL"/>
    <property type="match status" value="1"/>
</dbReference>
<dbReference type="EMBL" id="UINC01118592">
    <property type="protein sequence ID" value="SVC91824.1"/>
    <property type="molecule type" value="Genomic_DNA"/>
</dbReference>
<dbReference type="InterPro" id="IPR005225">
    <property type="entry name" value="Small_GTP-bd"/>
</dbReference>
<dbReference type="GO" id="GO:0030488">
    <property type="term" value="P:tRNA methylation"/>
    <property type="evidence" value="ECO:0007669"/>
    <property type="project" value="TreeGrafter"/>
</dbReference>
<dbReference type="GO" id="GO:0002098">
    <property type="term" value="P:tRNA wobble uridine modification"/>
    <property type="evidence" value="ECO:0007669"/>
    <property type="project" value="TreeGrafter"/>
</dbReference>